<gene>
    <name evidence="6" type="primary">xseB</name>
    <name evidence="7" type="ORF">GGR36_003929</name>
</gene>
<accession>A0A840BPM0</accession>
<protein>
    <recommendedName>
        <fullName evidence="6">Exodeoxyribonuclease 7 small subunit</fullName>
        <ecNumber evidence="6">3.1.11.6</ecNumber>
    </recommendedName>
    <alternativeName>
        <fullName evidence="6">Exodeoxyribonuclease VII small subunit</fullName>
        <shortName evidence="6">Exonuclease VII small subunit</shortName>
    </alternativeName>
</protein>
<comment type="similarity">
    <text evidence="1 6">Belongs to the XseB family.</text>
</comment>
<evidence type="ECO:0000256" key="1">
    <source>
        <dbReference type="ARBA" id="ARBA00009998"/>
    </source>
</evidence>
<proteinExistence type="inferred from homology"/>
<keyword evidence="5 6" id="KW-0269">Exonuclease</keyword>
<comment type="caution">
    <text evidence="7">The sequence shown here is derived from an EMBL/GenBank/DDBJ whole genome shotgun (WGS) entry which is preliminary data.</text>
</comment>
<dbReference type="NCBIfam" id="TIGR01280">
    <property type="entry name" value="xseB"/>
    <property type="match status" value="1"/>
</dbReference>
<keyword evidence="2 6" id="KW-0963">Cytoplasm</keyword>
<dbReference type="PIRSF" id="PIRSF006488">
    <property type="entry name" value="Exonuc_VII_S"/>
    <property type="match status" value="1"/>
</dbReference>
<dbReference type="GO" id="GO:0005829">
    <property type="term" value="C:cytosol"/>
    <property type="evidence" value="ECO:0007669"/>
    <property type="project" value="TreeGrafter"/>
</dbReference>
<dbReference type="PANTHER" id="PTHR34137:SF1">
    <property type="entry name" value="EXODEOXYRIBONUCLEASE 7 SMALL SUBUNIT"/>
    <property type="match status" value="1"/>
</dbReference>
<comment type="subcellular location">
    <subcellularLocation>
        <location evidence="6">Cytoplasm</location>
    </subcellularLocation>
</comment>
<dbReference type="GO" id="GO:0006308">
    <property type="term" value="P:DNA catabolic process"/>
    <property type="evidence" value="ECO:0007669"/>
    <property type="project" value="UniProtKB-UniRule"/>
</dbReference>
<evidence type="ECO:0000256" key="6">
    <source>
        <dbReference type="HAMAP-Rule" id="MF_00337"/>
    </source>
</evidence>
<dbReference type="PANTHER" id="PTHR34137">
    <property type="entry name" value="EXODEOXYRIBONUCLEASE 7 SMALL SUBUNIT"/>
    <property type="match status" value="1"/>
</dbReference>
<name>A0A840BPM0_9RHOO</name>
<comment type="subunit">
    <text evidence="6">Heterooligomer composed of large and small subunits.</text>
</comment>
<dbReference type="SUPFAM" id="SSF116842">
    <property type="entry name" value="XseB-like"/>
    <property type="match status" value="1"/>
</dbReference>
<evidence type="ECO:0000256" key="5">
    <source>
        <dbReference type="ARBA" id="ARBA00022839"/>
    </source>
</evidence>
<dbReference type="Gene3D" id="1.10.287.1040">
    <property type="entry name" value="Exonuclease VII, small subunit"/>
    <property type="match status" value="1"/>
</dbReference>
<dbReference type="AlphaFoldDB" id="A0A840BPM0"/>
<dbReference type="InterPro" id="IPR037004">
    <property type="entry name" value="Exonuc_VII_ssu_sf"/>
</dbReference>
<dbReference type="InterPro" id="IPR003761">
    <property type="entry name" value="Exonuc_VII_S"/>
</dbReference>
<keyword evidence="8" id="KW-1185">Reference proteome</keyword>
<dbReference type="Pfam" id="PF02609">
    <property type="entry name" value="Exonuc_VII_S"/>
    <property type="match status" value="1"/>
</dbReference>
<evidence type="ECO:0000313" key="7">
    <source>
        <dbReference type="EMBL" id="MBB4014573.1"/>
    </source>
</evidence>
<sequence>MAKSSDKPKSFEAAMSELEAIVSAMESPDLPLEQALAHYERGTKLLRFCEGTLKDAESRIRILEGDRLETFSGDADEEAAQ</sequence>
<dbReference type="RefSeq" id="WP_183637338.1">
    <property type="nucleotide sequence ID" value="NZ_BAABLE010000008.1"/>
</dbReference>
<comment type="function">
    <text evidence="6">Bidirectionally degrades single-stranded DNA into large acid-insoluble oligonucleotides, which are then degraded further into small acid-soluble oligonucleotides.</text>
</comment>
<evidence type="ECO:0000256" key="3">
    <source>
        <dbReference type="ARBA" id="ARBA00022722"/>
    </source>
</evidence>
<dbReference type="Proteomes" id="UP000561045">
    <property type="component" value="Unassembled WGS sequence"/>
</dbReference>
<evidence type="ECO:0000256" key="2">
    <source>
        <dbReference type="ARBA" id="ARBA00022490"/>
    </source>
</evidence>
<dbReference type="HAMAP" id="MF_00337">
    <property type="entry name" value="Exonuc_7_S"/>
    <property type="match status" value="1"/>
</dbReference>
<comment type="catalytic activity">
    <reaction evidence="6">
        <text>Exonucleolytic cleavage in either 5'- to 3'- or 3'- to 5'-direction to yield nucleoside 5'-phosphates.</text>
        <dbReference type="EC" id="3.1.11.6"/>
    </reaction>
</comment>
<dbReference type="EMBL" id="JACIET010000003">
    <property type="protein sequence ID" value="MBB4014573.1"/>
    <property type="molecule type" value="Genomic_DNA"/>
</dbReference>
<dbReference type="GO" id="GO:0008855">
    <property type="term" value="F:exodeoxyribonuclease VII activity"/>
    <property type="evidence" value="ECO:0007669"/>
    <property type="project" value="UniProtKB-UniRule"/>
</dbReference>
<dbReference type="GO" id="GO:0009318">
    <property type="term" value="C:exodeoxyribonuclease VII complex"/>
    <property type="evidence" value="ECO:0007669"/>
    <property type="project" value="UniProtKB-UniRule"/>
</dbReference>
<reference evidence="7 8" key="1">
    <citation type="submission" date="2020-08" db="EMBL/GenBank/DDBJ databases">
        <title>Genomic Encyclopedia of Type Strains, Phase IV (KMG-IV): sequencing the most valuable type-strain genomes for metagenomic binning, comparative biology and taxonomic classification.</title>
        <authorList>
            <person name="Goeker M."/>
        </authorList>
    </citation>
    <scope>NUCLEOTIDE SEQUENCE [LARGE SCALE GENOMIC DNA]</scope>
    <source>
        <strain evidence="7 8">DSM 106739</strain>
    </source>
</reference>
<organism evidence="7 8">
    <name type="scientific">Niveibacterium umoris</name>
    <dbReference type="NCBI Taxonomy" id="1193620"/>
    <lineage>
        <taxon>Bacteria</taxon>
        <taxon>Pseudomonadati</taxon>
        <taxon>Pseudomonadota</taxon>
        <taxon>Betaproteobacteria</taxon>
        <taxon>Rhodocyclales</taxon>
        <taxon>Rhodocyclaceae</taxon>
        <taxon>Niveibacterium</taxon>
    </lineage>
</organism>
<dbReference type="NCBIfam" id="NF002140">
    <property type="entry name" value="PRK00977.1-4"/>
    <property type="match status" value="1"/>
</dbReference>
<evidence type="ECO:0000313" key="8">
    <source>
        <dbReference type="Proteomes" id="UP000561045"/>
    </source>
</evidence>
<dbReference type="EC" id="3.1.11.6" evidence="6"/>
<keyword evidence="3 6" id="KW-0540">Nuclease</keyword>
<keyword evidence="4 6" id="KW-0378">Hydrolase</keyword>
<evidence type="ECO:0000256" key="4">
    <source>
        <dbReference type="ARBA" id="ARBA00022801"/>
    </source>
</evidence>